<accession>A0A1B9GUX5</accession>
<dbReference type="Pfam" id="PF03357">
    <property type="entry name" value="Snf7"/>
    <property type="match status" value="1"/>
</dbReference>
<dbReference type="EMBL" id="KV700123">
    <property type="protein sequence ID" value="OCF34840.1"/>
    <property type="molecule type" value="Genomic_DNA"/>
</dbReference>
<dbReference type="STRING" id="1296120.A0A1B9GUX5"/>
<dbReference type="AlphaFoldDB" id="A0A1B9GUX5"/>
<dbReference type="InterPro" id="IPR005024">
    <property type="entry name" value="Snf7_fam"/>
</dbReference>
<dbReference type="OrthoDB" id="10266568at2759"/>
<name>A0A1B9GUX5_9TREE</name>
<proteinExistence type="predicted"/>
<protein>
    <submittedName>
        <fullName evidence="1">Charged multivesicular body protein 1</fullName>
    </submittedName>
</protein>
<dbReference type="PANTHER" id="PTHR10476">
    <property type="entry name" value="CHARGED MULTIVESICULAR BODY PROTEIN"/>
    <property type="match status" value="1"/>
</dbReference>
<dbReference type="Proteomes" id="UP000092666">
    <property type="component" value="Unassembled WGS sequence"/>
</dbReference>
<dbReference type="Gene3D" id="6.10.140.1230">
    <property type="match status" value="1"/>
</dbReference>
<sequence>MSNLEKSLFQLKFTAKSLQRQAKKANKDEVAEKNKLKQALAKGNTEGARIYAQNAIRKKTEGLNLLRLASRIDAVASRVETAVTMRSVTNSMGSVVKGMDKAMESMNLERISLVMDKFESQFADLDVQTSYMESTMSDTTALTTPQDQVDTLMQQVADENGLEIQHGLGEANVPNKELLAPTPAVSEGNSVNKEEDGKLAERLRALRVSRRVHGLRLLSNCVSALPPSSVALRICR</sequence>
<reference evidence="1 2" key="1">
    <citation type="submission" date="2013-07" db="EMBL/GenBank/DDBJ databases">
        <title>The Genome Sequence of Cryptococcus heveanensis BCC8398.</title>
        <authorList>
            <consortium name="The Broad Institute Genome Sequencing Platform"/>
            <person name="Cuomo C."/>
            <person name="Litvintseva A."/>
            <person name="Chen Y."/>
            <person name="Heitman J."/>
            <person name="Sun S."/>
            <person name="Springer D."/>
            <person name="Dromer F."/>
            <person name="Young S.K."/>
            <person name="Zeng Q."/>
            <person name="Gargeya S."/>
            <person name="Fitzgerald M."/>
            <person name="Abouelleil A."/>
            <person name="Alvarado L."/>
            <person name="Berlin A.M."/>
            <person name="Chapman S.B."/>
            <person name="Dewar J."/>
            <person name="Goldberg J."/>
            <person name="Griggs A."/>
            <person name="Gujja S."/>
            <person name="Hansen M."/>
            <person name="Howarth C."/>
            <person name="Imamovic A."/>
            <person name="Larimer J."/>
            <person name="McCowan C."/>
            <person name="Murphy C."/>
            <person name="Pearson M."/>
            <person name="Priest M."/>
            <person name="Roberts A."/>
            <person name="Saif S."/>
            <person name="Shea T."/>
            <person name="Sykes S."/>
            <person name="Wortman J."/>
            <person name="Nusbaum C."/>
            <person name="Birren B."/>
        </authorList>
    </citation>
    <scope>NUCLEOTIDE SEQUENCE [LARGE SCALE GENOMIC DNA]</scope>
    <source>
        <strain evidence="1 2">BCC8398</strain>
    </source>
</reference>
<gene>
    <name evidence="1" type="ORF">I316_03385</name>
</gene>
<reference evidence="2" key="2">
    <citation type="submission" date="2013-12" db="EMBL/GenBank/DDBJ databases">
        <title>Evolution of pathogenesis and genome organization in the Tremellales.</title>
        <authorList>
            <person name="Cuomo C."/>
            <person name="Litvintseva A."/>
            <person name="Heitman J."/>
            <person name="Chen Y."/>
            <person name="Sun S."/>
            <person name="Springer D."/>
            <person name="Dromer F."/>
            <person name="Young S."/>
            <person name="Zeng Q."/>
            <person name="Chapman S."/>
            <person name="Gujja S."/>
            <person name="Saif S."/>
            <person name="Birren B."/>
        </authorList>
    </citation>
    <scope>NUCLEOTIDE SEQUENCE [LARGE SCALE GENOMIC DNA]</scope>
    <source>
        <strain evidence="2">BCC8398</strain>
    </source>
</reference>
<organism evidence="1 2">
    <name type="scientific">Kwoniella heveanensis BCC8398</name>
    <dbReference type="NCBI Taxonomy" id="1296120"/>
    <lineage>
        <taxon>Eukaryota</taxon>
        <taxon>Fungi</taxon>
        <taxon>Dikarya</taxon>
        <taxon>Basidiomycota</taxon>
        <taxon>Agaricomycotina</taxon>
        <taxon>Tremellomycetes</taxon>
        <taxon>Tremellales</taxon>
        <taxon>Cryptococcaceae</taxon>
        <taxon>Kwoniella</taxon>
    </lineage>
</organism>
<dbReference type="GO" id="GO:0007034">
    <property type="term" value="P:vacuolar transport"/>
    <property type="evidence" value="ECO:0007669"/>
    <property type="project" value="InterPro"/>
</dbReference>
<evidence type="ECO:0000313" key="1">
    <source>
        <dbReference type="EMBL" id="OCF34840.1"/>
    </source>
</evidence>
<evidence type="ECO:0000313" key="2">
    <source>
        <dbReference type="Proteomes" id="UP000092666"/>
    </source>
</evidence>
<keyword evidence="2" id="KW-1185">Reference proteome</keyword>